<gene>
    <name evidence="4" type="ORF">GCM10023332_05670</name>
</gene>
<dbReference type="Pfam" id="PF13432">
    <property type="entry name" value="TPR_16"/>
    <property type="match status" value="1"/>
</dbReference>
<dbReference type="Gene3D" id="1.25.40.10">
    <property type="entry name" value="Tetratricopeptide repeat domain"/>
    <property type="match status" value="2"/>
</dbReference>
<feature type="region of interest" description="Disordered" evidence="2">
    <location>
        <begin position="49"/>
        <end position="77"/>
    </location>
</feature>
<evidence type="ECO:0000256" key="2">
    <source>
        <dbReference type="SAM" id="MobiDB-lite"/>
    </source>
</evidence>
<proteinExistence type="predicted"/>
<dbReference type="Pfam" id="PF13181">
    <property type="entry name" value="TPR_8"/>
    <property type="match status" value="1"/>
</dbReference>
<dbReference type="Proteomes" id="UP001501323">
    <property type="component" value="Unassembled WGS sequence"/>
</dbReference>
<keyword evidence="5" id="KW-1185">Reference proteome</keyword>
<keyword evidence="1" id="KW-0677">Repeat</keyword>
<dbReference type="RefSeq" id="WP_345293975.1">
    <property type="nucleotide sequence ID" value="NZ_BAABJY010000001.1"/>
</dbReference>
<protein>
    <submittedName>
        <fullName evidence="4">Tetratricopeptide repeat protein</fullName>
    </submittedName>
</protein>
<dbReference type="InterPro" id="IPR019734">
    <property type="entry name" value="TPR_rpt"/>
</dbReference>
<evidence type="ECO:0000313" key="5">
    <source>
        <dbReference type="Proteomes" id="UP001501323"/>
    </source>
</evidence>
<dbReference type="SMART" id="SM00028">
    <property type="entry name" value="TPR"/>
    <property type="match status" value="3"/>
</dbReference>
<dbReference type="Pfam" id="PF14559">
    <property type="entry name" value="TPR_19"/>
    <property type="match status" value="1"/>
</dbReference>
<reference evidence="5" key="1">
    <citation type="journal article" date="2019" name="Int. J. Syst. Evol. Microbiol.">
        <title>The Global Catalogue of Microorganisms (GCM) 10K type strain sequencing project: providing services to taxonomists for standard genome sequencing and annotation.</title>
        <authorList>
            <consortium name="The Broad Institute Genomics Platform"/>
            <consortium name="The Broad Institute Genome Sequencing Center for Infectious Disease"/>
            <person name="Wu L."/>
            <person name="Ma J."/>
        </authorList>
    </citation>
    <scope>NUCLEOTIDE SEQUENCE [LARGE SCALE GENOMIC DNA]</scope>
    <source>
        <strain evidence="5">JCM 18392</strain>
    </source>
</reference>
<sequence length="407" mass="44297">MSKHRLPPRLLLSAAVMASLLVVSSAPVFAQGSAQERAEARRAKHAAAKAETEQVAATTAEPTYPSATRQEPNGKASAKLTPRLQKLFEAYDESDLAAAQAIADEVLANPDANAYEKAIAARIIGSMHLGQDDARAQAYLQQAVDFNGLGNNEHYESMLIVAQLQMQDEKYDQSLATLEKFLAETRSTKPEHLVLKGNALYRLERYPEAIAVLKPAIDATPEPRADWTQLLMGAYAASDQPEEAARLAEKIAAGTPSDKRAQINLAATYLQSDQYDKAAEIYEKLRAAGQLTEERDYRNLYALYFNAQGKEAQVVTVINDGLQKGILKPDHATYQALAQAYFFSGQAGKAIEAYQKAAPLASDGQTYLDLAKILANEGRTAESKQAAQMALDKGVKDPEAARKLLSR</sequence>
<evidence type="ECO:0000313" key="4">
    <source>
        <dbReference type="EMBL" id="GAA4856849.1"/>
    </source>
</evidence>
<dbReference type="SUPFAM" id="SSF48452">
    <property type="entry name" value="TPR-like"/>
    <property type="match status" value="2"/>
</dbReference>
<dbReference type="InterPro" id="IPR011990">
    <property type="entry name" value="TPR-like_helical_dom_sf"/>
</dbReference>
<comment type="caution">
    <text evidence="4">The sequence shown here is derived from an EMBL/GenBank/DDBJ whole genome shotgun (WGS) entry which is preliminary data.</text>
</comment>
<dbReference type="PANTHER" id="PTHR47936">
    <property type="entry name" value="PPR_LONG DOMAIN-CONTAINING PROTEIN"/>
    <property type="match status" value="1"/>
</dbReference>
<organism evidence="4 5">
    <name type="scientific">Luteimonas vadosa</name>
    <dbReference type="NCBI Taxonomy" id="1165507"/>
    <lineage>
        <taxon>Bacteria</taxon>
        <taxon>Pseudomonadati</taxon>
        <taxon>Pseudomonadota</taxon>
        <taxon>Gammaproteobacteria</taxon>
        <taxon>Lysobacterales</taxon>
        <taxon>Lysobacteraceae</taxon>
        <taxon>Luteimonas</taxon>
    </lineage>
</organism>
<evidence type="ECO:0000256" key="1">
    <source>
        <dbReference type="ARBA" id="ARBA00022737"/>
    </source>
</evidence>
<feature type="signal peptide" evidence="3">
    <location>
        <begin position="1"/>
        <end position="30"/>
    </location>
</feature>
<dbReference type="EMBL" id="BAABJY010000001">
    <property type="protein sequence ID" value="GAA4856849.1"/>
    <property type="molecule type" value="Genomic_DNA"/>
</dbReference>
<dbReference type="PANTHER" id="PTHR47936:SF1">
    <property type="entry name" value="PENTATRICOPEPTIDE REPEAT-CONTAINING PROTEIN GUN1, CHLOROPLASTIC"/>
    <property type="match status" value="1"/>
</dbReference>
<keyword evidence="3" id="KW-0732">Signal</keyword>
<accession>A0ABP9DU79</accession>
<feature type="chain" id="PRO_5046147338" evidence="3">
    <location>
        <begin position="31"/>
        <end position="407"/>
    </location>
</feature>
<evidence type="ECO:0000256" key="3">
    <source>
        <dbReference type="SAM" id="SignalP"/>
    </source>
</evidence>
<name>A0ABP9DU79_9GAMM</name>